<sequence>MSARRGSFDLCDVSNRPEAQGGCGVVLAVTADFLTHTMSDPDD</sequence>
<name>A0ABY2B998_9ACTN</name>
<keyword evidence="2" id="KW-1185">Reference proteome</keyword>
<evidence type="ECO:0000313" key="1">
    <source>
        <dbReference type="EMBL" id="TCO12312.1"/>
    </source>
</evidence>
<dbReference type="RefSeq" id="WP_255511452.1">
    <property type="nucleotide sequence ID" value="NZ_SLWM01000026.1"/>
</dbReference>
<dbReference type="EMBL" id="SLWM01000026">
    <property type="protein sequence ID" value="TCO12312.1"/>
    <property type="molecule type" value="Genomic_DNA"/>
</dbReference>
<evidence type="ECO:0000313" key="2">
    <source>
        <dbReference type="Proteomes" id="UP000295818"/>
    </source>
</evidence>
<dbReference type="Proteomes" id="UP000295818">
    <property type="component" value="Unassembled WGS sequence"/>
</dbReference>
<organism evidence="1 2">
    <name type="scientific">Kribbella orskensis</name>
    <dbReference type="NCBI Taxonomy" id="2512216"/>
    <lineage>
        <taxon>Bacteria</taxon>
        <taxon>Bacillati</taxon>
        <taxon>Actinomycetota</taxon>
        <taxon>Actinomycetes</taxon>
        <taxon>Propionibacteriales</taxon>
        <taxon>Kribbellaceae</taxon>
        <taxon>Kribbella</taxon>
    </lineage>
</organism>
<accession>A0ABY2B998</accession>
<proteinExistence type="predicted"/>
<comment type="caution">
    <text evidence="1">The sequence shown here is derived from an EMBL/GenBank/DDBJ whole genome shotgun (WGS) entry which is preliminary data.</text>
</comment>
<gene>
    <name evidence="1" type="ORF">EV644_12655</name>
</gene>
<protein>
    <submittedName>
        <fullName evidence="1">Uncharacterized protein</fullName>
    </submittedName>
</protein>
<reference evidence="1 2" key="1">
    <citation type="journal article" date="2015" name="Stand. Genomic Sci.">
        <title>Genomic Encyclopedia of Bacterial and Archaeal Type Strains, Phase III: the genomes of soil and plant-associated and newly described type strains.</title>
        <authorList>
            <person name="Whitman W.B."/>
            <person name="Woyke T."/>
            <person name="Klenk H.P."/>
            <person name="Zhou Y."/>
            <person name="Lilburn T.G."/>
            <person name="Beck B.J."/>
            <person name="De Vos P."/>
            <person name="Vandamme P."/>
            <person name="Eisen J.A."/>
            <person name="Garrity G."/>
            <person name="Hugenholtz P."/>
            <person name="Kyrpides N.C."/>
        </authorList>
    </citation>
    <scope>NUCLEOTIDE SEQUENCE [LARGE SCALE GENOMIC DNA]</scope>
    <source>
        <strain evidence="1 2">VKM Ac-2538</strain>
    </source>
</reference>